<dbReference type="Gene3D" id="2.60.120.380">
    <property type="match status" value="2"/>
</dbReference>
<evidence type="ECO:0000259" key="2">
    <source>
        <dbReference type="Pfam" id="PF04151"/>
    </source>
</evidence>
<evidence type="ECO:0000256" key="1">
    <source>
        <dbReference type="SAM" id="SignalP"/>
    </source>
</evidence>
<gene>
    <name evidence="3" type="ORF">DZC52_11175</name>
</gene>
<sequence>MNKAITLVSALLLSSGLAAQEEIFSESGEFTEGGDPSANRHTIPVEAGMTVEVIIIGEGVDTVVNATLPGGETITNDDYQEINAGFVRTLDQGGNLEVVASPLMGGSGTYRVVARSLPSPDGIEIGQTVEGQISDGSSAGDRYQLTGSADQRVVIDLKSYDFDAFLTLVDADGNEKTDDDGGDQGFNSRMYHQFGEDGETVTITASSLSSSTGRYELSVTELSSEAAAQHSGSVGSDSPRAYNGKRYESFEIEGQAGETLTIQLNSSAFDAMLHVSNPDGSNLVSDDDGGDGTNSMAVTTLPETGTYTIYVTALGDSTGDFELTVFK</sequence>
<organism evidence="3 4">
    <name type="scientific">Wenzhouxiangella sediminis</name>
    <dbReference type="NCBI Taxonomy" id="1792836"/>
    <lineage>
        <taxon>Bacteria</taxon>
        <taxon>Pseudomonadati</taxon>
        <taxon>Pseudomonadota</taxon>
        <taxon>Gammaproteobacteria</taxon>
        <taxon>Chromatiales</taxon>
        <taxon>Wenzhouxiangellaceae</taxon>
        <taxon>Wenzhouxiangella</taxon>
    </lineage>
</organism>
<feature type="domain" description="Peptidase C-terminal archaeal/bacterial" evidence="2">
    <location>
        <begin position="249"/>
        <end position="312"/>
    </location>
</feature>
<dbReference type="InterPro" id="IPR007280">
    <property type="entry name" value="Peptidase_C_arc/bac"/>
</dbReference>
<dbReference type="Pfam" id="PF04151">
    <property type="entry name" value="PPC"/>
    <property type="match status" value="1"/>
</dbReference>
<proteinExistence type="predicted"/>
<evidence type="ECO:0000313" key="4">
    <source>
        <dbReference type="Proteomes" id="UP000260351"/>
    </source>
</evidence>
<keyword evidence="4" id="KW-1185">Reference proteome</keyword>
<dbReference type="AlphaFoldDB" id="A0A3E1K6L4"/>
<accession>A0A3E1K6L4</accession>
<feature type="chain" id="PRO_5017819348" description="Peptidase C-terminal archaeal/bacterial domain-containing protein" evidence="1">
    <location>
        <begin position="20"/>
        <end position="327"/>
    </location>
</feature>
<dbReference type="EMBL" id="QUZK01000042">
    <property type="protein sequence ID" value="RFF29652.1"/>
    <property type="molecule type" value="Genomic_DNA"/>
</dbReference>
<dbReference type="OrthoDB" id="8893233at2"/>
<dbReference type="Proteomes" id="UP000260351">
    <property type="component" value="Unassembled WGS sequence"/>
</dbReference>
<name>A0A3E1K6L4_9GAMM</name>
<protein>
    <recommendedName>
        <fullName evidence="2">Peptidase C-terminal archaeal/bacterial domain-containing protein</fullName>
    </recommendedName>
</protein>
<evidence type="ECO:0000313" key="3">
    <source>
        <dbReference type="EMBL" id="RFF29652.1"/>
    </source>
</evidence>
<dbReference type="RefSeq" id="WP_116651235.1">
    <property type="nucleotide sequence ID" value="NZ_QUZK01000042.1"/>
</dbReference>
<keyword evidence="1" id="KW-0732">Signal</keyword>
<comment type="caution">
    <text evidence="3">The sequence shown here is derived from an EMBL/GenBank/DDBJ whole genome shotgun (WGS) entry which is preliminary data.</text>
</comment>
<reference evidence="3 4" key="1">
    <citation type="submission" date="2018-08" db="EMBL/GenBank/DDBJ databases">
        <title>Wenzhouxiangella salilacus sp. nov., a novel bacterium isolated from a saline lake in Xinjiang Province, China.</title>
        <authorList>
            <person name="Han S."/>
        </authorList>
    </citation>
    <scope>NUCLEOTIDE SEQUENCE [LARGE SCALE GENOMIC DNA]</scope>
    <source>
        <strain evidence="3 4">XDB06</strain>
    </source>
</reference>
<feature type="signal peptide" evidence="1">
    <location>
        <begin position="1"/>
        <end position="19"/>
    </location>
</feature>